<gene>
    <name evidence="2" type="ORF">BJ554DRAFT_6872</name>
</gene>
<comment type="caution">
    <text evidence="2">The sequence shown here is derived from an EMBL/GenBank/DDBJ whole genome shotgun (WGS) entry which is preliminary data.</text>
</comment>
<feature type="region of interest" description="Disordered" evidence="1">
    <location>
        <begin position="1"/>
        <end position="32"/>
    </location>
</feature>
<evidence type="ECO:0000313" key="3">
    <source>
        <dbReference type="Proteomes" id="UP000673691"/>
    </source>
</evidence>
<reference evidence="2 3" key="1">
    <citation type="journal article" name="Sci. Rep.">
        <title>Genome-scale phylogenetic analyses confirm Olpidium as the closest living zoosporic fungus to the non-flagellated, terrestrial fungi.</title>
        <authorList>
            <person name="Chang Y."/>
            <person name="Rochon D."/>
            <person name="Sekimoto S."/>
            <person name="Wang Y."/>
            <person name="Chovatia M."/>
            <person name="Sandor L."/>
            <person name="Salamov A."/>
            <person name="Grigoriev I.V."/>
            <person name="Stajich J.E."/>
            <person name="Spatafora J.W."/>
        </authorList>
    </citation>
    <scope>NUCLEOTIDE SEQUENCE [LARGE SCALE GENOMIC DNA]</scope>
    <source>
        <strain evidence="2">S191</strain>
    </source>
</reference>
<protein>
    <submittedName>
        <fullName evidence="2">Uncharacterized protein</fullName>
    </submittedName>
</protein>
<organism evidence="2 3">
    <name type="scientific">Olpidium bornovanus</name>
    <dbReference type="NCBI Taxonomy" id="278681"/>
    <lineage>
        <taxon>Eukaryota</taxon>
        <taxon>Fungi</taxon>
        <taxon>Fungi incertae sedis</taxon>
        <taxon>Olpidiomycota</taxon>
        <taxon>Olpidiomycotina</taxon>
        <taxon>Olpidiomycetes</taxon>
        <taxon>Olpidiales</taxon>
        <taxon>Olpidiaceae</taxon>
        <taxon>Olpidium</taxon>
    </lineage>
</organism>
<evidence type="ECO:0000256" key="1">
    <source>
        <dbReference type="SAM" id="MobiDB-lite"/>
    </source>
</evidence>
<proteinExistence type="predicted"/>
<accession>A0A8H7ZXC2</accession>
<sequence>KGPFSAATGPGRGEGAERQPPHIPPPARPPAAAMRNPFNALLVPKARKVVFETTVMVHELANVPHLSGMYYAKWKVPGFAGNASGGATGSRGREEGGQRTTARVVDAQSDVVALRRGTAAAFAVASAATAAGGVFVAELGPGGGRFDSDGAGTPRGRTAFSGAVEAPPGSEQFGTSMNVPDVGGENFAGNSLTFFAIRRNSKTSPPPPPQLPPPPFRQIPPPPSGSYERFFFYQEATPPFSWYSTGVVWGKGGNFFFN</sequence>
<keyword evidence="3" id="KW-1185">Reference proteome</keyword>
<dbReference type="AlphaFoldDB" id="A0A8H7ZXC2"/>
<name>A0A8H7ZXC2_9FUNG</name>
<evidence type="ECO:0000313" key="2">
    <source>
        <dbReference type="EMBL" id="KAG5461007.1"/>
    </source>
</evidence>
<dbReference type="Proteomes" id="UP000673691">
    <property type="component" value="Unassembled WGS sequence"/>
</dbReference>
<dbReference type="OrthoDB" id="3365224at2759"/>
<dbReference type="EMBL" id="JAEFCI010004344">
    <property type="protein sequence ID" value="KAG5461007.1"/>
    <property type="molecule type" value="Genomic_DNA"/>
</dbReference>
<feature type="non-terminal residue" evidence="2">
    <location>
        <position position="1"/>
    </location>
</feature>
<feature type="region of interest" description="Disordered" evidence="1">
    <location>
        <begin position="199"/>
        <end position="220"/>
    </location>
</feature>
<feature type="compositionally biased region" description="Pro residues" evidence="1">
    <location>
        <begin position="204"/>
        <end position="220"/>
    </location>
</feature>